<dbReference type="EMBL" id="UHDT01000001">
    <property type="protein sequence ID" value="SUM57907.1"/>
    <property type="molecule type" value="Genomic_DNA"/>
</dbReference>
<proteinExistence type="predicted"/>
<dbReference type="RefSeq" id="WP_044360606.1">
    <property type="nucleotide sequence ID" value="NZ_JXWY01000042.1"/>
</dbReference>
<accession>A0A0D6XRK2</accession>
<keyword evidence="2" id="KW-0238">DNA-binding</keyword>
<evidence type="ECO:0000313" key="4">
    <source>
        <dbReference type="Proteomes" id="UP000254100"/>
    </source>
</evidence>
<dbReference type="EMBL" id="JXWY01000042">
    <property type="protein sequence ID" value="KIX90453.1"/>
    <property type="molecule type" value="Genomic_DNA"/>
</dbReference>
<organism evidence="2 4">
    <name type="scientific">Staphylococcus microti</name>
    <dbReference type="NCBI Taxonomy" id="569857"/>
    <lineage>
        <taxon>Bacteria</taxon>
        <taxon>Bacillati</taxon>
        <taxon>Bacillota</taxon>
        <taxon>Bacilli</taxon>
        <taxon>Bacillales</taxon>
        <taxon>Staphylococcaceae</taxon>
        <taxon>Staphylococcus</taxon>
    </lineage>
</organism>
<reference evidence="2 4" key="2">
    <citation type="submission" date="2018-06" db="EMBL/GenBank/DDBJ databases">
        <authorList>
            <consortium name="Pathogen Informatics"/>
            <person name="Doyle S."/>
        </authorList>
    </citation>
    <scope>NUCLEOTIDE SEQUENCE [LARGE SCALE GENOMIC DNA]</scope>
    <source>
        <strain evidence="2 4">NCTC13832</strain>
    </source>
</reference>
<dbReference type="Proteomes" id="UP000032366">
    <property type="component" value="Unassembled WGS sequence"/>
</dbReference>
<protein>
    <submittedName>
        <fullName evidence="2">Putative DNA-binding protein</fullName>
    </submittedName>
</protein>
<dbReference type="GO" id="GO:0003677">
    <property type="term" value="F:DNA binding"/>
    <property type="evidence" value="ECO:0007669"/>
    <property type="project" value="UniProtKB-KW"/>
</dbReference>
<dbReference type="Proteomes" id="UP000254100">
    <property type="component" value="Unassembled WGS sequence"/>
</dbReference>
<name>A0A0D6XRK2_9STAP</name>
<evidence type="ECO:0000313" key="2">
    <source>
        <dbReference type="EMBL" id="SUM57907.1"/>
    </source>
</evidence>
<evidence type="ECO:0000313" key="1">
    <source>
        <dbReference type="EMBL" id="KIX90453.1"/>
    </source>
</evidence>
<dbReference type="AlphaFoldDB" id="A0A0D6XRK2"/>
<dbReference type="OrthoDB" id="2413856at2"/>
<reference evidence="1 3" key="1">
    <citation type="submission" date="2015-01" db="EMBL/GenBank/DDBJ databases">
        <authorList>
            <person name="Guo J."/>
        </authorList>
    </citation>
    <scope>NUCLEOTIDE SEQUENCE [LARGE SCALE GENOMIC DNA]</scope>
    <source>
        <strain evidence="1 3">DSM 22147</strain>
    </source>
</reference>
<keyword evidence="3" id="KW-1185">Reference proteome</keyword>
<gene>
    <name evidence="2" type="ORF">NCTC13832_01637</name>
    <name evidence="1" type="ORF">TP70_07085</name>
</gene>
<evidence type="ECO:0000313" key="3">
    <source>
        <dbReference type="Proteomes" id="UP000032366"/>
    </source>
</evidence>
<sequence>MEVIKPMNCGNAPKQMMLLNYVIEQMTEEKMDTIEVMYILSHGKLSSLYGNAKKDERQYRFSYFAEFENHKKDSAIKHVEKIIEVQ</sequence>